<dbReference type="Proteomes" id="UP000004810">
    <property type="component" value="Unassembled WGS sequence"/>
</dbReference>
<evidence type="ECO:0000313" key="2">
    <source>
        <dbReference type="EMBL" id="EJW76342.1"/>
    </source>
</evidence>
<dbReference type="InterPro" id="IPR054519">
    <property type="entry name" value="INTS7_C"/>
</dbReference>
<gene>
    <name evidence="2" type="ORF">WUBG_12750</name>
</gene>
<proteinExistence type="predicted"/>
<evidence type="ECO:0000313" key="3">
    <source>
        <dbReference type="Proteomes" id="UP000004810"/>
    </source>
</evidence>
<protein>
    <recommendedName>
        <fullName evidence="1">Integrator complex subunit 7 C-terminal domain-containing protein</fullName>
    </recommendedName>
</protein>
<dbReference type="Pfam" id="PF22965">
    <property type="entry name" value="INTS7_C"/>
    <property type="match status" value="1"/>
</dbReference>
<comment type="caution">
    <text evidence="2">The sequence shown here is derived from an EMBL/GenBank/DDBJ whole genome shotgun (WGS) entry which is preliminary data.</text>
</comment>
<evidence type="ECO:0000259" key="1">
    <source>
        <dbReference type="Pfam" id="PF22965"/>
    </source>
</evidence>
<sequence length="51" mass="5869">MPQEGKFFNAQFLLAFPQSCTMEFSVNFLDKETKRLWESGVTAELKIHVSS</sequence>
<feature type="domain" description="Integrator complex subunit 7 C-terminal" evidence="1">
    <location>
        <begin position="2"/>
        <end position="37"/>
    </location>
</feature>
<name>J9EH44_WUCBA</name>
<organism evidence="2 3">
    <name type="scientific">Wuchereria bancrofti</name>
    <dbReference type="NCBI Taxonomy" id="6293"/>
    <lineage>
        <taxon>Eukaryota</taxon>
        <taxon>Metazoa</taxon>
        <taxon>Ecdysozoa</taxon>
        <taxon>Nematoda</taxon>
        <taxon>Chromadorea</taxon>
        <taxon>Rhabditida</taxon>
        <taxon>Spirurina</taxon>
        <taxon>Spiruromorpha</taxon>
        <taxon>Filarioidea</taxon>
        <taxon>Onchocercidae</taxon>
        <taxon>Wuchereria</taxon>
    </lineage>
</organism>
<dbReference type="AlphaFoldDB" id="J9EH44"/>
<dbReference type="EMBL" id="ADBV01009202">
    <property type="protein sequence ID" value="EJW76342.1"/>
    <property type="molecule type" value="Genomic_DNA"/>
</dbReference>
<accession>J9EH44</accession>
<reference evidence="3" key="1">
    <citation type="submission" date="2012-08" db="EMBL/GenBank/DDBJ databases">
        <title>The Genome Sequence of Wuchereria bancrofti.</title>
        <authorList>
            <person name="Nutman T.B."/>
            <person name="Fink D.L."/>
            <person name="Russ C."/>
            <person name="Young S."/>
            <person name="Zeng Q."/>
            <person name="Koehrsen M."/>
            <person name="Alvarado L."/>
            <person name="Berlin A."/>
            <person name="Chapman S.B."/>
            <person name="Chen Z."/>
            <person name="Freedman E."/>
            <person name="Gellesch M."/>
            <person name="Goldberg J."/>
            <person name="Griggs A."/>
            <person name="Gujja S."/>
            <person name="Heilman E.R."/>
            <person name="Heiman D."/>
            <person name="Hepburn T."/>
            <person name="Howarth C."/>
            <person name="Jen D."/>
            <person name="Larson L."/>
            <person name="Lewis B."/>
            <person name="Mehta T."/>
            <person name="Park D."/>
            <person name="Pearson M."/>
            <person name="Roberts A."/>
            <person name="Saif S."/>
            <person name="Shea T."/>
            <person name="Shenoy N."/>
            <person name="Sisk P."/>
            <person name="Stolte C."/>
            <person name="Sykes S."/>
            <person name="Walk T."/>
            <person name="White J."/>
            <person name="Yandava C."/>
            <person name="Haas B."/>
            <person name="Henn M.R."/>
            <person name="Nusbaum C."/>
            <person name="Birren B."/>
        </authorList>
    </citation>
    <scope>NUCLEOTIDE SEQUENCE [LARGE SCALE GENOMIC DNA]</scope>
    <source>
        <strain evidence="3">NA</strain>
    </source>
</reference>